<dbReference type="AlphaFoldDB" id="A0A7R8X5T0"/>
<evidence type="ECO:0000313" key="2">
    <source>
        <dbReference type="Proteomes" id="UP000677054"/>
    </source>
</evidence>
<dbReference type="EMBL" id="CAJPEV010000618">
    <property type="protein sequence ID" value="CAG0886978.1"/>
    <property type="molecule type" value="Genomic_DNA"/>
</dbReference>
<dbReference type="Proteomes" id="UP000677054">
    <property type="component" value="Unassembled WGS sequence"/>
</dbReference>
<dbReference type="PANTHER" id="PTHR38332">
    <property type="entry name" value="PROTEIN CBG11604"/>
    <property type="match status" value="1"/>
</dbReference>
<dbReference type="EMBL" id="LR900135">
    <property type="protein sequence ID" value="CAD7244353.1"/>
    <property type="molecule type" value="Genomic_DNA"/>
</dbReference>
<proteinExistence type="predicted"/>
<dbReference type="OrthoDB" id="428346at2759"/>
<name>A0A7R8X5T0_9CRUS</name>
<sequence>MPVQKHGEPKEKYEIMRIGDARTECVCADPRIDPNPVGLPTFLLVLNPVSRDHCALYPKTIHFSSSRVESLRQTTSPSLHPSVERASVERGWKFRLVATLVPPEFSPAPFSCNSLLSRYSHFLDSGEELVIRSCAPDSGTLTIDTELVRMSHCGSFIFDERYVKGCLQSCDNADGCNFGAQTNQPQSWTSLFLLLFAMKGAAYSVLPL</sequence>
<gene>
    <name evidence="1" type="ORF">DSTB1V02_LOCUS4250</name>
</gene>
<protein>
    <submittedName>
        <fullName evidence="1">Uncharacterized protein</fullName>
    </submittedName>
</protein>
<accession>A0A7R8X5T0</accession>
<dbReference type="PANTHER" id="PTHR38332:SF1">
    <property type="entry name" value="RE49668P"/>
    <property type="match status" value="1"/>
</dbReference>
<organism evidence="1">
    <name type="scientific">Darwinula stevensoni</name>
    <dbReference type="NCBI Taxonomy" id="69355"/>
    <lineage>
        <taxon>Eukaryota</taxon>
        <taxon>Metazoa</taxon>
        <taxon>Ecdysozoa</taxon>
        <taxon>Arthropoda</taxon>
        <taxon>Crustacea</taxon>
        <taxon>Oligostraca</taxon>
        <taxon>Ostracoda</taxon>
        <taxon>Podocopa</taxon>
        <taxon>Podocopida</taxon>
        <taxon>Darwinulocopina</taxon>
        <taxon>Darwinuloidea</taxon>
        <taxon>Darwinulidae</taxon>
        <taxon>Darwinula</taxon>
    </lineage>
</organism>
<evidence type="ECO:0000313" key="1">
    <source>
        <dbReference type="EMBL" id="CAD7244353.1"/>
    </source>
</evidence>
<reference evidence="1" key="1">
    <citation type="submission" date="2020-11" db="EMBL/GenBank/DDBJ databases">
        <authorList>
            <person name="Tran Van P."/>
        </authorList>
    </citation>
    <scope>NUCLEOTIDE SEQUENCE</scope>
</reference>
<keyword evidence="2" id="KW-1185">Reference proteome</keyword>